<dbReference type="Pfam" id="PF13401">
    <property type="entry name" value="AAA_22"/>
    <property type="match status" value="1"/>
</dbReference>
<dbReference type="InterPro" id="IPR036390">
    <property type="entry name" value="WH_DNA-bd_sf"/>
</dbReference>
<dbReference type="InterPro" id="IPR015163">
    <property type="entry name" value="Cdc6_C"/>
</dbReference>
<dbReference type="PANTHER" id="PTHR10763:SF26">
    <property type="entry name" value="CELL DIVISION CONTROL PROTEIN 6 HOMOLOG"/>
    <property type="match status" value="1"/>
</dbReference>
<dbReference type="SUPFAM" id="SSF52540">
    <property type="entry name" value="P-loop containing nucleoside triphosphate hydrolases"/>
    <property type="match status" value="1"/>
</dbReference>
<evidence type="ECO:0000259" key="3">
    <source>
        <dbReference type="Pfam" id="PF09079"/>
    </source>
</evidence>
<dbReference type="PANTHER" id="PTHR10763">
    <property type="entry name" value="CELL DIVISION CONTROL PROTEIN 6-RELATED"/>
    <property type="match status" value="1"/>
</dbReference>
<dbReference type="Pfam" id="PF09079">
    <property type="entry name" value="WHD_Cdc6"/>
    <property type="match status" value="1"/>
</dbReference>
<dbReference type="InterPro" id="IPR049945">
    <property type="entry name" value="AAA_22"/>
</dbReference>
<evidence type="ECO:0008006" key="7">
    <source>
        <dbReference type="Google" id="ProtNLM"/>
    </source>
</evidence>
<reference evidence="5" key="2">
    <citation type="submission" date="2022-01" db="EMBL/GenBank/DDBJ databases">
        <authorList>
            <person name="Hirooka S."/>
            <person name="Miyagishima S.Y."/>
        </authorList>
    </citation>
    <scope>NUCLEOTIDE SEQUENCE</scope>
    <source>
        <strain evidence="5">NBRC 102759</strain>
    </source>
</reference>
<dbReference type="GO" id="GO:0033314">
    <property type="term" value="P:mitotic DNA replication checkpoint signaling"/>
    <property type="evidence" value="ECO:0007669"/>
    <property type="project" value="TreeGrafter"/>
</dbReference>
<sequence>MVATRSSKRLSNDMIHNDETKQMHLTTYVKTIKRPRTIVSNKEDSHCCLDQVKLSESLLAASQYFSLSYEPSRCQVIGREQTICTISEMLRNWVNHQDMMSLYLCGSPGTGKSLCVKAALEMIATSNTKYGLQNIHTIYVNCATISDPKTIYSVITSQMEETHAVPLHSNDTRTTHWIRTMQNIKTKQHILLVLEELDFLVTRDMSVLYSLLECPFLVPNVGILATANSVDLPERTASRLKLYCAQPLTIPLSPYSCDEMENILYQRLCLAKANYPCLERIPISHFTNVFQLVASKIAASFGDIRLALDVIRTLFLSTAKKISSEYQGHNCFLLQDAARILEEKGGLASMKHRIMNLPLQQQLVVLACVVLSNRKSLFTLTELYSQLTQLSRQLELPTISFSQFVDICENSLSDHGIIQLDGKRLDKRRLRCSLLTCVNEIKAALEQFTLYASWL</sequence>
<dbReference type="GO" id="GO:0016887">
    <property type="term" value="F:ATP hydrolysis activity"/>
    <property type="evidence" value="ECO:0007669"/>
    <property type="project" value="InterPro"/>
</dbReference>
<dbReference type="AlphaFoldDB" id="A0A9C7Q878"/>
<accession>A0A9C7Q878</accession>
<proteinExistence type="inferred from homology"/>
<keyword evidence="6" id="KW-1185">Reference proteome</keyword>
<evidence type="ECO:0000256" key="2">
    <source>
        <dbReference type="ARBA" id="ARBA00022705"/>
    </source>
</evidence>
<evidence type="ECO:0000259" key="4">
    <source>
        <dbReference type="Pfam" id="PF13401"/>
    </source>
</evidence>
<feature type="domain" description="ORC1/DEAH AAA+ ATPase" evidence="4">
    <location>
        <begin position="100"/>
        <end position="213"/>
    </location>
</feature>
<dbReference type="EMBL" id="BQMJ01000077">
    <property type="protein sequence ID" value="GJQ15897.1"/>
    <property type="molecule type" value="Genomic_DNA"/>
</dbReference>
<dbReference type="Gene3D" id="3.40.50.300">
    <property type="entry name" value="P-loop containing nucleotide triphosphate hydrolases"/>
    <property type="match status" value="1"/>
</dbReference>
<dbReference type="GO" id="GO:0003688">
    <property type="term" value="F:DNA replication origin binding"/>
    <property type="evidence" value="ECO:0007669"/>
    <property type="project" value="TreeGrafter"/>
</dbReference>
<evidence type="ECO:0000313" key="5">
    <source>
        <dbReference type="EMBL" id="GJQ15897.1"/>
    </source>
</evidence>
<dbReference type="InterPro" id="IPR036388">
    <property type="entry name" value="WH-like_DNA-bd_sf"/>
</dbReference>
<evidence type="ECO:0000313" key="6">
    <source>
        <dbReference type="Proteomes" id="UP001061958"/>
    </source>
</evidence>
<dbReference type="Gene3D" id="1.10.8.60">
    <property type="match status" value="1"/>
</dbReference>
<gene>
    <name evidence="5" type="ORF">GpartN1_g7688.t1</name>
</gene>
<dbReference type="OrthoDB" id="1926878at2759"/>
<dbReference type="InterPro" id="IPR050311">
    <property type="entry name" value="ORC1/CDC6"/>
</dbReference>
<feature type="domain" description="Cdc6 C-terminal" evidence="3">
    <location>
        <begin position="353"/>
        <end position="436"/>
    </location>
</feature>
<dbReference type="GO" id="GO:0006270">
    <property type="term" value="P:DNA replication initiation"/>
    <property type="evidence" value="ECO:0007669"/>
    <property type="project" value="TreeGrafter"/>
</dbReference>
<dbReference type="SUPFAM" id="SSF46785">
    <property type="entry name" value="Winged helix' DNA-binding domain"/>
    <property type="match status" value="1"/>
</dbReference>
<dbReference type="Proteomes" id="UP001061958">
    <property type="component" value="Unassembled WGS sequence"/>
</dbReference>
<dbReference type="GO" id="GO:0005634">
    <property type="term" value="C:nucleus"/>
    <property type="evidence" value="ECO:0007669"/>
    <property type="project" value="TreeGrafter"/>
</dbReference>
<keyword evidence="2" id="KW-0235">DNA replication</keyword>
<reference evidence="5" key="1">
    <citation type="journal article" date="2022" name="Proc. Natl. Acad. Sci. U.S.A.">
        <title>Life cycle and functional genomics of the unicellular red alga Galdieria for elucidating algal and plant evolution and industrial use.</title>
        <authorList>
            <person name="Hirooka S."/>
            <person name="Itabashi T."/>
            <person name="Ichinose T.M."/>
            <person name="Onuma R."/>
            <person name="Fujiwara T."/>
            <person name="Yamashita S."/>
            <person name="Jong L.W."/>
            <person name="Tomita R."/>
            <person name="Iwane A.H."/>
            <person name="Miyagishima S.Y."/>
        </authorList>
    </citation>
    <scope>NUCLEOTIDE SEQUENCE</scope>
    <source>
        <strain evidence="5">NBRC 102759</strain>
    </source>
</reference>
<comment type="caution">
    <text evidence="5">The sequence shown here is derived from an EMBL/GenBank/DDBJ whole genome shotgun (WGS) entry which is preliminary data.</text>
</comment>
<dbReference type="Gene3D" id="1.10.10.10">
    <property type="entry name" value="Winged helix-like DNA-binding domain superfamily/Winged helix DNA-binding domain"/>
    <property type="match status" value="1"/>
</dbReference>
<protein>
    <recommendedName>
        <fullName evidence="7">Cell division control protein</fullName>
    </recommendedName>
</protein>
<dbReference type="InterPro" id="IPR027417">
    <property type="entry name" value="P-loop_NTPase"/>
</dbReference>
<evidence type="ECO:0000256" key="1">
    <source>
        <dbReference type="ARBA" id="ARBA00006184"/>
    </source>
</evidence>
<name>A0A9C7Q878_9RHOD</name>
<organism evidence="5 6">
    <name type="scientific">Galdieria partita</name>
    <dbReference type="NCBI Taxonomy" id="83374"/>
    <lineage>
        <taxon>Eukaryota</taxon>
        <taxon>Rhodophyta</taxon>
        <taxon>Bangiophyceae</taxon>
        <taxon>Galdieriales</taxon>
        <taxon>Galdieriaceae</taxon>
        <taxon>Galdieria</taxon>
    </lineage>
</organism>
<comment type="similarity">
    <text evidence="1">Belongs to the CDC6/cdc18 family.</text>
</comment>